<proteinExistence type="predicted"/>
<dbReference type="RefSeq" id="WP_169209329.1">
    <property type="nucleotide sequence ID" value="NZ_JAATNW010000001.1"/>
</dbReference>
<protein>
    <submittedName>
        <fullName evidence="2">M15 family metallopeptidase</fullName>
    </submittedName>
</protein>
<evidence type="ECO:0000313" key="3">
    <source>
        <dbReference type="Proteomes" id="UP000709336"/>
    </source>
</evidence>
<reference evidence="2 3" key="1">
    <citation type="submission" date="2020-03" db="EMBL/GenBank/DDBJ databases">
        <title>Alteromonas ponticola sp. nov., isolated from seawater.</title>
        <authorList>
            <person name="Yoon J.-H."/>
            <person name="Kim Y.-O."/>
        </authorList>
    </citation>
    <scope>NUCLEOTIDE SEQUENCE [LARGE SCALE GENOMIC DNA]</scope>
    <source>
        <strain evidence="2 3">MYP5</strain>
    </source>
</reference>
<evidence type="ECO:0000259" key="1">
    <source>
        <dbReference type="Pfam" id="PF02557"/>
    </source>
</evidence>
<gene>
    <name evidence="2" type="ORF">HCJ96_01925</name>
</gene>
<comment type="caution">
    <text evidence="2">The sequence shown here is derived from an EMBL/GenBank/DDBJ whole genome shotgun (WGS) entry which is preliminary data.</text>
</comment>
<sequence>MINDDEWLGLSHSRLLRLNERHQLHQAVVTPFKTMQIAARSDGVDCQLVSSYRGFTRQLTIWNRKWEGELPLYDTQGNLLDTAELTADEKIDAILSWSALPGGSRHHWGTDFDVYDRDSVKQRDWQFELVVSEYAKLGPCYELACWLNENAGKFGFFRPFEVYTGGVAEEPWHLSHQRTASNFEKVRNRQALKDVLINSDIRGKDAIIRRLDELFERYVLNRGTL</sequence>
<feature type="domain" description="D-alanyl-D-alanine carboxypeptidase-like core" evidence="1">
    <location>
        <begin position="22"/>
        <end position="176"/>
    </location>
</feature>
<dbReference type="PANTHER" id="PTHR34385">
    <property type="entry name" value="D-ALANYL-D-ALANINE CARBOXYPEPTIDASE"/>
    <property type="match status" value="1"/>
</dbReference>
<dbReference type="CDD" id="cd14847">
    <property type="entry name" value="DD-carboxypeptidase_like"/>
    <property type="match status" value="1"/>
</dbReference>
<dbReference type="Proteomes" id="UP000709336">
    <property type="component" value="Unassembled WGS sequence"/>
</dbReference>
<dbReference type="InterPro" id="IPR052179">
    <property type="entry name" value="DD-CPase-like"/>
</dbReference>
<dbReference type="InterPro" id="IPR003709">
    <property type="entry name" value="VanY-like_core_dom"/>
</dbReference>
<name>A0ABX1QYK0_9ALTE</name>
<dbReference type="Pfam" id="PF02557">
    <property type="entry name" value="VanY"/>
    <property type="match status" value="1"/>
</dbReference>
<accession>A0ABX1QYK0</accession>
<keyword evidence="3" id="KW-1185">Reference proteome</keyword>
<organism evidence="2 3">
    <name type="scientific">Alteromonas ponticola</name>
    <dbReference type="NCBI Taxonomy" id="2720613"/>
    <lineage>
        <taxon>Bacteria</taxon>
        <taxon>Pseudomonadati</taxon>
        <taxon>Pseudomonadota</taxon>
        <taxon>Gammaproteobacteria</taxon>
        <taxon>Alteromonadales</taxon>
        <taxon>Alteromonadaceae</taxon>
        <taxon>Alteromonas/Salinimonas group</taxon>
        <taxon>Alteromonas</taxon>
    </lineage>
</organism>
<evidence type="ECO:0000313" key="2">
    <source>
        <dbReference type="EMBL" id="NMH58781.1"/>
    </source>
</evidence>
<dbReference type="Gene3D" id="3.30.1380.10">
    <property type="match status" value="1"/>
</dbReference>
<dbReference type="SUPFAM" id="SSF55166">
    <property type="entry name" value="Hedgehog/DD-peptidase"/>
    <property type="match status" value="1"/>
</dbReference>
<dbReference type="PANTHER" id="PTHR34385:SF1">
    <property type="entry name" value="PEPTIDOGLYCAN L-ALANYL-D-GLUTAMATE ENDOPEPTIDASE CWLK"/>
    <property type="match status" value="1"/>
</dbReference>
<dbReference type="EMBL" id="JAATNW010000001">
    <property type="protein sequence ID" value="NMH58781.1"/>
    <property type="molecule type" value="Genomic_DNA"/>
</dbReference>
<dbReference type="InterPro" id="IPR009045">
    <property type="entry name" value="Zn_M74/Hedgehog-like"/>
</dbReference>